<dbReference type="AlphaFoldDB" id="A0A4Q9UYQ3"/>
<dbReference type="EMBL" id="SJDT01000008">
    <property type="protein sequence ID" value="TBW20811.1"/>
    <property type="molecule type" value="Genomic_DNA"/>
</dbReference>
<evidence type="ECO:0000313" key="12">
    <source>
        <dbReference type="Proteomes" id="UP000293036"/>
    </source>
</evidence>
<dbReference type="Pfam" id="PF02518">
    <property type="entry name" value="HATPase_c"/>
    <property type="match status" value="1"/>
</dbReference>
<keyword evidence="9" id="KW-0472">Membrane</keyword>
<dbReference type="InterPro" id="IPR055558">
    <property type="entry name" value="DUF7134"/>
</dbReference>
<evidence type="ECO:0000256" key="8">
    <source>
        <dbReference type="ARBA" id="ARBA00023012"/>
    </source>
</evidence>
<gene>
    <name evidence="11" type="ORF">EZJ44_08180</name>
</gene>
<protein>
    <recommendedName>
        <fullName evidence="2">histidine kinase</fullName>
        <ecNumber evidence="2">2.7.13.3</ecNumber>
    </recommendedName>
</protein>
<dbReference type="InterPro" id="IPR036890">
    <property type="entry name" value="HATPase_C_sf"/>
</dbReference>
<evidence type="ECO:0000256" key="6">
    <source>
        <dbReference type="ARBA" id="ARBA00022777"/>
    </source>
</evidence>
<keyword evidence="8" id="KW-0902">Two-component regulatory system</keyword>
<feature type="transmembrane region" description="Helical" evidence="9">
    <location>
        <begin position="18"/>
        <end position="35"/>
    </location>
</feature>
<keyword evidence="12" id="KW-1185">Reference proteome</keyword>
<comment type="caution">
    <text evidence="11">The sequence shown here is derived from an EMBL/GenBank/DDBJ whole genome shotgun (WGS) entry which is preliminary data.</text>
</comment>
<evidence type="ECO:0000256" key="7">
    <source>
        <dbReference type="ARBA" id="ARBA00022840"/>
    </source>
</evidence>
<reference evidence="11 12" key="1">
    <citation type="submission" date="2019-02" db="EMBL/GenBank/DDBJ databases">
        <title>Arcanobacterium bovis sp. nov., isolated from the milk of a cow with mastitis.</title>
        <authorList>
            <person name="Sammra O."/>
            <person name="Foster G."/>
            <person name="Hassan A."/>
            <person name="Alssahen M."/>
            <person name="Laemmler C."/>
            <person name="Borowiak M."/>
            <person name="Malorny B."/>
            <person name="Abdulmawjood A."/>
        </authorList>
    </citation>
    <scope>NUCLEOTIDE SEQUENCE [LARGE SCALE GENOMIC DNA]</scope>
    <source>
        <strain evidence="11 12">C605018/01/1</strain>
    </source>
</reference>
<evidence type="ECO:0000256" key="5">
    <source>
        <dbReference type="ARBA" id="ARBA00022741"/>
    </source>
</evidence>
<evidence type="ECO:0000256" key="3">
    <source>
        <dbReference type="ARBA" id="ARBA00022553"/>
    </source>
</evidence>
<keyword evidence="4" id="KW-0808">Transferase</keyword>
<dbReference type="SUPFAM" id="SSF55874">
    <property type="entry name" value="ATPase domain of HSP90 chaperone/DNA topoisomerase II/histidine kinase"/>
    <property type="match status" value="1"/>
</dbReference>
<dbReference type="InterPro" id="IPR050482">
    <property type="entry name" value="Sensor_HK_TwoCompSys"/>
</dbReference>
<dbReference type="GO" id="GO:0016020">
    <property type="term" value="C:membrane"/>
    <property type="evidence" value="ECO:0007669"/>
    <property type="project" value="InterPro"/>
</dbReference>
<keyword evidence="5" id="KW-0547">Nucleotide-binding</keyword>
<dbReference type="InterPro" id="IPR011712">
    <property type="entry name" value="Sig_transdc_His_kin_sub3_dim/P"/>
</dbReference>
<feature type="domain" description="Histidine kinase/HSP90-like ATPase" evidence="10">
    <location>
        <begin position="301"/>
        <end position="394"/>
    </location>
</feature>
<dbReference type="InterPro" id="IPR003594">
    <property type="entry name" value="HATPase_dom"/>
</dbReference>
<evidence type="ECO:0000256" key="2">
    <source>
        <dbReference type="ARBA" id="ARBA00012438"/>
    </source>
</evidence>
<evidence type="ECO:0000313" key="11">
    <source>
        <dbReference type="EMBL" id="TBW20811.1"/>
    </source>
</evidence>
<name>A0A4Q9UYQ3_9ACTO</name>
<dbReference type="GO" id="GO:0005524">
    <property type="term" value="F:ATP binding"/>
    <property type="evidence" value="ECO:0007669"/>
    <property type="project" value="UniProtKB-KW"/>
</dbReference>
<dbReference type="CDD" id="cd16917">
    <property type="entry name" value="HATPase_UhpB-NarQ-NarX-like"/>
    <property type="match status" value="1"/>
</dbReference>
<keyword evidence="3" id="KW-0597">Phosphoprotein</keyword>
<dbReference type="PANTHER" id="PTHR24421:SF10">
    <property type="entry name" value="NITRATE_NITRITE SENSOR PROTEIN NARQ"/>
    <property type="match status" value="1"/>
</dbReference>
<dbReference type="Pfam" id="PF07730">
    <property type="entry name" value="HisKA_3"/>
    <property type="match status" value="1"/>
</dbReference>
<dbReference type="GO" id="GO:0046983">
    <property type="term" value="F:protein dimerization activity"/>
    <property type="evidence" value="ECO:0007669"/>
    <property type="project" value="InterPro"/>
</dbReference>
<dbReference type="GO" id="GO:0000155">
    <property type="term" value="F:phosphorelay sensor kinase activity"/>
    <property type="evidence" value="ECO:0007669"/>
    <property type="project" value="InterPro"/>
</dbReference>
<organism evidence="11 12">
    <name type="scientific">Arcanobacterium bovis</name>
    <dbReference type="NCBI Taxonomy" id="2529275"/>
    <lineage>
        <taxon>Bacteria</taxon>
        <taxon>Bacillati</taxon>
        <taxon>Actinomycetota</taxon>
        <taxon>Actinomycetes</taxon>
        <taxon>Actinomycetales</taxon>
        <taxon>Actinomycetaceae</taxon>
        <taxon>Arcanobacterium</taxon>
    </lineage>
</organism>
<keyword evidence="7" id="KW-0067">ATP-binding</keyword>
<dbReference type="Pfam" id="PF23539">
    <property type="entry name" value="DUF7134"/>
    <property type="match status" value="1"/>
</dbReference>
<dbReference type="Proteomes" id="UP000293036">
    <property type="component" value="Unassembled WGS sequence"/>
</dbReference>
<dbReference type="RefSeq" id="WP_131282339.1">
    <property type="nucleotide sequence ID" value="NZ_JBHSLR010000001.1"/>
</dbReference>
<evidence type="ECO:0000256" key="1">
    <source>
        <dbReference type="ARBA" id="ARBA00000085"/>
    </source>
</evidence>
<feature type="transmembrane region" description="Helical" evidence="9">
    <location>
        <begin position="42"/>
        <end position="62"/>
    </location>
</feature>
<dbReference type="Gene3D" id="3.30.565.10">
    <property type="entry name" value="Histidine kinase-like ATPase, C-terminal domain"/>
    <property type="match status" value="1"/>
</dbReference>
<dbReference type="Gene3D" id="1.20.5.1930">
    <property type="match status" value="1"/>
</dbReference>
<dbReference type="PANTHER" id="PTHR24421">
    <property type="entry name" value="NITRATE/NITRITE SENSOR PROTEIN NARX-RELATED"/>
    <property type="match status" value="1"/>
</dbReference>
<feature type="transmembrane region" description="Helical" evidence="9">
    <location>
        <begin position="140"/>
        <end position="162"/>
    </location>
</feature>
<feature type="transmembrane region" description="Helical" evidence="9">
    <location>
        <begin position="82"/>
        <end position="106"/>
    </location>
</feature>
<dbReference type="OrthoDB" id="227596at2"/>
<keyword evidence="9" id="KW-0812">Transmembrane</keyword>
<keyword evidence="9" id="KW-1133">Transmembrane helix</keyword>
<dbReference type="EC" id="2.7.13.3" evidence="2"/>
<keyword evidence="6 11" id="KW-0418">Kinase</keyword>
<feature type="transmembrane region" description="Helical" evidence="9">
    <location>
        <begin position="113"/>
        <end position="134"/>
    </location>
</feature>
<evidence type="ECO:0000259" key="10">
    <source>
        <dbReference type="SMART" id="SM00387"/>
    </source>
</evidence>
<evidence type="ECO:0000256" key="4">
    <source>
        <dbReference type="ARBA" id="ARBA00022679"/>
    </source>
</evidence>
<evidence type="ECO:0000256" key="9">
    <source>
        <dbReference type="SAM" id="Phobius"/>
    </source>
</evidence>
<proteinExistence type="predicted"/>
<dbReference type="SMART" id="SM00387">
    <property type="entry name" value="HATPase_c"/>
    <property type="match status" value="1"/>
</dbReference>
<accession>A0A4Q9UYQ3</accession>
<comment type="catalytic activity">
    <reaction evidence="1">
        <text>ATP + protein L-histidine = ADP + protein N-phospho-L-histidine.</text>
        <dbReference type="EC" id="2.7.13.3"/>
    </reaction>
</comment>
<sequence>MAVQQYFVTLRKISPVDVALALIATALFAYSLFFIDSNTDLAGNEIVSLYTVAIITCISTGFRRSRPHLSAGLIYFSFLARFLLIPSLVLPFDVVILFSLFAVTVYGARKARIAALLGALFYGFLLTFPVVAATPSLESVLYFLLVESVVIATFSLALLRYLQLQRYQEMLNRNAEILRDSERESEMAVIEERTRIAREMHDIVAHTLSVVIAQADGGRYAAESNPQAAQHALETIAEMSRAALGDIRSIIGVLRDPNESHSPLKPQPVGDDLEQLVHNVSESGADVSYLRLGKPYPLPVGLGNALYRICQEALTNALKHAGPHAKITVVLKWTSVAITLEILDDGRGAAAPSDGKGHGVIGMRERAAVFGGTVDAGPRPEGGYKVRALIPVNTSRGITND</sequence>